<dbReference type="PRINTS" id="PR00385">
    <property type="entry name" value="P450"/>
</dbReference>
<keyword evidence="5" id="KW-0503">Monooxygenase</keyword>
<dbReference type="SUPFAM" id="SSF48264">
    <property type="entry name" value="Cytochrome P450"/>
    <property type="match status" value="1"/>
</dbReference>
<comment type="cofactor">
    <cofactor evidence="1">
        <name>heme</name>
        <dbReference type="ChEBI" id="CHEBI:30413"/>
    </cofactor>
</comment>
<evidence type="ECO:0000256" key="6">
    <source>
        <dbReference type="SAM" id="Phobius"/>
    </source>
</evidence>
<evidence type="ECO:0000256" key="2">
    <source>
        <dbReference type="ARBA" id="ARBA00022723"/>
    </source>
</evidence>
<keyword evidence="3 5" id="KW-0560">Oxidoreductase</keyword>
<evidence type="ECO:0000256" key="3">
    <source>
        <dbReference type="ARBA" id="ARBA00023002"/>
    </source>
</evidence>
<dbReference type="InterPro" id="IPR050121">
    <property type="entry name" value="Cytochrome_P450_monoxygenase"/>
</dbReference>
<proteinExistence type="inferred from homology"/>
<comment type="similarity">
    <text evidence="5">Belongs to the cytochrome P450 family.</text>
</comment>
<keyword evidence="2 5" id="KW-0479">Metal-binding</keyword>
<keyword evidence="6" id="KW-1133">Transmembrane helix</keyword>
<feature type="transmembrane region" description="Helical" evidence="6">
    <location>
        <begin position="34"/>
        <end position="57"/>
    </location>
</feature>
<dbReference type="EMBL" id="JAVRRF010000003">
    <property type="protein sequence ID" value="KAK5066943.1"/>
    <property type="molecule type" value="Genomic_DNA"/>
</dbReference>
<evidence type="ECO:0000256" key="1">
    <source>
        <dbReference type="ARBA" id="ARBA00001971"/>
    </source>
</evidence>
<evidence type="ECO:0000313" key="7">
    <source>
        <dbReference type="EMBL" id="KAK5066943.1"/>
    </source>
</evidence>
<dbReference type="PANTHER" id="PTHR24305:SF172">
    <property type="entry name" value="P450, PUTATIVE (EUROFUNG)-RELATED"/>
    <property type="match status" value="1"/>
</dbReference>
<dbReference type="InterPro" id="IPR036396">
    <property type="entry name" value="Cyt_P450_sf"/>
</dbReference>
<protein>
    <recommendedName>
        <fullName evidence="9">Cytochrome P450 monooxygenase</fullName>
    </recommendedName>
</protein>
<reference evidence="7 8" key="1">
    <citation type="submission" date="2023-08" db="EMBL/GenBank/DDBJ databases">
        <title>Black Yeasts Isolated from many extreme environments.</title>
        <authorList>
            <person name="Coleine C."/>
            <person name="Stajich J.E."/>
            <person name="Selbmann L."/>
        </authorList>
    </citation>
    <scope>NUCLEOTIDE SEQUENCE [LARGE SCALE GENOMIC DNA]</scope>
    <source>
        <strain evidence="7 8">CCFEE 6328</strain>
    </source>
</reference>
<gene>
    <name evidence="7" type="ORF">LTR69_002291</name>
</gene>
<dbReference type="PRINTS" id="PR00463">
    <property type="entry name" value="EP450I"/>
</dbReference>
<evidence type="ECO:0000256" key="5">
    <source>
        <dbReference type="RuleBase" id="RU000461"/>
    </source>
</evidence>
<dbReference type="PANTHER" id="PTHR24305">
    <property type="entry name" value="CYTOCHROME P450"/>
    <property type="match status" value="1"/>
</dbReference>
<dbReference type="InterPro" id="IPR002401">
    <property type="entry name" value="Cyt_P450_E_grp-I"/>
</dbReference>
<keyword evidence="8" id="KW-1185">Reference proteome</keyword>
<keyword evidence="4 5" id="KW-0408">Iron</keyword>
<accession>A0ABR0JLW1</accession>
<evidence type="ECO:0000313" key="8">
    <source>
        <dbReference type="Proteomes" id="UP001345691"/>
    </source>
</evidence>
<keyword evidence="5" id="KW-0349">Heme</keyword>
<dbReference type="InterPro" id="IPR017972">
    <property type="entry name" value="Cyt_P450_CS"/>
</dbReference>
<dbReference type="Pfam" id="PF00067">
    <property type="entry name" value="p450"/>
    <property type="match status" value="1"/>
</dbReference>
<sequence>MPPLSDFPPMQHVGSEYLYETVVVKSLSFNTPTMLGFMFSLVALAFGFSYLVIIPLVEYFRDPKGLRKYPNLTFLSGLSDVPFIYEAHKGFRSHALLKAHEKHPVVRIGPNALSFGTKEAVKDIYGHNTRCGKDLMYKELAGSHYHLADVIDKPDHARKRKMLSSAYAIKNLENWEHKVVDMTARLIRAFDARCTSPLKQGERPVEQDQTVDYRMWSNLFTVCAIANIGLSEDLGFLDRGDDLVTSEAVDGTTKKVHFRECLHATAWVQSNLVWSYNWYQTLAKLSKLVSPTYRLKWKLNEGWDGIVRNRATTRFKRYEAGEKLDDFFTAILHDKSGAPNNLEWGEMVAEVSIMMNAGSDTTAIAMNNAMYLLLKHPQHLKRLREELDETLEDDEVVAPYDKVKQLPFLRACLDESMRLLPPTTFGLPRRTPPEGAPILGDYIAGDTTVSMSAYVAHRDSSVFPDPEVYNPERWLGEEGKELQPYFVAFSAGARGCIGRNISYLEQMVLLASLLHRYEFALPHPEWEPIRRENFNLSPGPMPLKVWMRKSADEA</sequence>
<dbReference type="Gene3D" id="1.10.630.10">
    <property type="entry name" value="Cytochrome P450"/>
    <property type="match status" value="1"/>
</dbReference>
<organism evidence="7 8">
    <name type="scientific">Exophiala sideris</name>
    <dbReference type="NCBI Taxonomy" id="1016849"/>
    <lineage>
        <taxon>Eukaryota</taxon>
        <taxon>Fungi</taxon>
        <taxon>Dikarya</taxon>
        <taxon>Ascomycota</taxon>
        <taxon>Pezizomycotina</taxon>
        <taxon>Eurotiomycetes</taxon>
        <taxon>Chaetothyriomycetidae</taxon>
        <taxon>Chaetothyriales</taxon>
        <taxon>Herpotrichiellaceae</taxon>
        <taxon>Exophiala</taxon>
    </lineage>
</organism>
<keyword evidence="6" id="KW-0812">Transmembrane</keyword>
<comment type="caution">
    <text evidence="7">The sequence shown here is derived from an EMBL/GenBank/DDBJ whole genome shotgun (WGS) entry which is preliminary data.</text>
</comment>
<evidence type="ECO:0008006" key="9">
    <source>
        <dbReference type="Google" id="ProtNLM"/>
    </source>
</evidence>
<name>A0ABR0JLW1_9EURO</name>
<dbReference type="CDD" id="cd11061">
    <property type="entry name" value="CYP67-like"/>
    <property type="match status" value="1"/>
</dbReference>
<evidence type="ECO:0000256" key="4">
    <source>
        <dbReference type="ARBA" id="ARBA00023004"/>
    </source>
</evidence>
<dbReference type="PROSITE" id="PS00086">
    <property type="entry name" value="CYTOCHROME_P450"/>
    <property type="match status" value="1"/>
</dbReference>
<keyword evidence="6" id="KW-0472">Membrane</keyword>
<dbReference type="InterPro" id="IPR001128">
    <property type="entry name" value="Cyt_P450"/>
</dbReference>
<dbReference type="Proteomes" id="UP001345691">
    <property type="component" value="Unassembled WGS sequence"/>
</dbReference>